<keyword evidence="2" id="KW-0147">Chitin-binding</keyword>
<dbReference type="InterPro" id="IPR001223">
    <property type="entry name" value="Glyco_hydro18_cat"/>
</dbReference>
<proteinExistence type="inferred from homology"/>
<dbReference type="OMA" id="CTHLVYN"/>
<dbReference type="Pfam" id="PF00704">
    <property type="entry name" value="Glyco_hydro_18"/>
    <property type="match status" value="1"/>
</dbReference>
<dbReference type="GeneID" id="113789622"/>
<dbReference type="Gene3D" id="3.20.20.80">
    <property type="entry name" value="Glycosidases"/>
    <property type="match status" value="1"/>
</dbReference>
<dbReference type="SMART" id="SM00636">
    <property type="entry name" value="Glyco_18"/>
    <property type="match status" value="1"/>
</dbReference>
<dbReference type="PROSITE" id="PS50940">
    <property type="entry name" value="CHIT_BIND_II"/>
    <property type="match status" value="1"/>
</dbReference>
<reference evidence="7" key="1">
    <citation type="submission" date="2025-08" db="UniProtKB">
        <authorList>
            <consortium name="RefSeq"/>
        </authorList>
    </citation>
    <scope>IDENTIFICATION</scope>
    <source>
        <strain evidence="7">Airmid</strain>
    </source>
</reference>
<dbReference type="GO" id="GO:0006032">
    <property type="term" value="P:chitin catabolic process"/>
    <property type="evidence" value="ECO:0007669"/>
    <property type="project" value="TreeGrafter"/>
</dbReference>
<comment type="similarity">
    <text evidence="1">Belongs to the glycosyl hydrolase 18 family. Chitinase class II subfamily.</text>
</comment>
<dbReference type="GO" id="GO:0004568">
    <property type="term" value="F:chitinase activity"/>
    <property type="evidence" value="ECO:0007669"/>
    <property type="project" value="TreeGrafter"/>
</dbReference>
<evidence type="ECO:0000313" key="6">
    <source>
        <dbReference type="Proteomes" id="UP000515146"/>
    </source>
</evidence>
<feature type="domain" description="GH18" evidence="5">
    <location>
        <begin position="29"/>
        <end position="378"/>
    </location>
</feature>
<dbReference type="InterPro" id="IPR017853">
    <property type="entry name" value="GH"/>
</dbReference>
<dbReference type="Gene3D" id="2.170.140.10">
    <property type="entry name" value="Chitin binding domain"/>
    <property type="match status" value="1"/>
</dbReference>
<dbReference type="InterPro" id="IPR029070">
    <property type="entry name" value="Chitinase_insertion_sf"/>
</dbReference>
<dbReference type="InterPro" id="IPR011583">
    <property type="entry name" value="Chitinase_II/V-like_cat"/>
</dbReference>
<evidence type="ECO:0000259" key="5">
    <source>
        <dbReference type="PROSITE" id="PS51910"/>
    </source>
</evidence>
<dbReference type="PROSITE" id="PS51910">
    <property type="entry name" value="GH18_2"/>
    <property type="match status" value="1"/>
</dbReference>
<dbReference type="SUPFAM" id="SSF51445">
    <property type="entry name" value="(Trans)glycosidases"/>
    <property type="match status" value="1"/>
</dbReference>
<evidence type="ECO:0000256" key="2">
    <source>
        <dbReference type="ARBA" id="ARBA00022669"/>
    </source>
</evidence>
<gene>
    <name evidence="7" type="primary">LOC113789622</name>
</gene>
<dbReference type="InterPro" id="IPR002557">
    <property type="entry name" value="Chitin-bd_dom"/>
</dbReference>
<keyword evidence="3" id="KW-0732">Signal</keyword>
<dbReference type="AlphaFoldDB" id="A0A6P6XSU9"/>
<dbReference type="InterPro" id="IPR050314">
    <property type="entry name" value="Glycosyl_Hydrlase_18"/>
</dbReference>
<dbReference type="Pfam" id="PF01607">
    <property type="entry name" value="CBM_14"/>
    <property type="match status" value="1"/>
</dbReference>
<feature type="chain" id="PRO_5027814024" evidence="3">
    <location>
        <begin position="26"/>
        <end position="462"/>
    </location>
</feature>
<feature type="signal peptide" evidence="3">
    <location>
        <begin position="1"/>
        <end position="25"/>
    </location>
</feature>
<dbReference type="SUPFAM" id="SSF57625">
    <property type="entry name" value="Invertebrate chitin-binding proteins"/>
    <property type="match status" value="1"/>
</dbReference>
<dbReference type="Gene3D" id="3.10.50.10">
    <property type="match status" value="1"/>
</dbReference>
<dbReference type="GO" id="GO:0005576">
    <property type="term" value="C:extracellular region"/>
    <property type="evidence" value="ECO:0007669"/>
    <property type="project" value="InterPro"/>
</dbReference>
<dbReference type="Proteomes" id="UP000515146">
    <property type="component" value="Unplaced"/>
</dbReference>
<dbReference type="OrthoDB" id="6498521at2759"/>
<keyword evidence="6" id="KW-1185">Reference proteome</keyword>
<dbReference type="GO" id="GO:0008061">
    <property type="term" value="F:chitin binding"/>
    <property type="evidence" value="ECO:0007669"/>
    <property type="project" value="UniProtKB-KW"/>
</dbReference>
<dbReference type="InParanoid" id="A0A6P6XSU9"/>
<evidence type="ECO:0000313" key="7">
    <source>
        <dbReference type="RefSeq" id="XP_027194984.1"/>
    </source>
</evidence>
<dbReference type="GO" id="GO:0005975">
    <property type="term" value="P:carbohydrate metabolic process"/>
    <property type="evidence" value="ECO:0007669"/>
    <property type="project" value="InterPro"/>
</dbReference>
<dbReference type="RefSeq" id="XP_027194984.1">
    <property type="nucleotide sequence ID" value="XM_027339183.1"/>
</dbReference>
<evidence type="ECO:0000256" key="1">
    <source>
        <dbReference type="ARBA" id="ARBA00009121"/>
    </source>
</evidence>
<organism evidence="6 7">
    <name type="scientific">Dermatophagoides pteronyssinus</name>
    <name type="common">European house dust mite</name>
    <dbReference type="NCBI Taxonomy" id="6956"/>
    <lineage>
        <taxon>Eukaryota</taxon>
        <taxon>Metazoa</taxon>
        <taxon>Ecdysozoa</taxon>
        <taxon>Arthropoda</taxon>
        <taxon>Chelicerata</taxon>
        <taxon>Arachnida</taxon>
        <taxon>Acari</taxon>
        <taxon>Acariformes</taxon>
        <taxon>Sarcoptiformes</taxon>
        <taxon>Astigmata</taxon>
        <taxon>Psoroptidia</taxon>
        <taxon>Analgoidea</taxon>
        <taxon>Pyroglyphidae</taxon>
        <taxon>Dermatophagoidinae</taxon>
        <taxon>Dermatophagoides</taxon>
    </lineage>
</organism>
<sequence length="462" mass="52042">MTRLSFTVLIFLAAYFGSNIRPNVATLDPKTVCYYESWVHWRQGDGKMDPEDIDTSLCSHIVYSYFGIDASSHEIKLLDQYLMITLHDMEHFTKHKGNAKAMIAVGGASMSDQFSKTAAVEHYRETFVVSTIDLMTKYGFDGVMIDWSGMQAKDSDNFVKLLDKFDEKFAQTSFVMGVTLPATIASYDNYNIPAISNYVDFMNVLTLDYDGPWAYTVGHASALPEQLKTLEAYNKRGAPRHKMVMAVPFFARTWILEKMDKQDVGDKASGPGPKGQFTQTPGFLSYNELCVQIQAETNAFSITRDHDNTAIYAVYVHDNHAEWISFEDRHTLGDKARNITEQGYGGMSVYTLSNEDVHGVCGDKNPLLHAINSNYFRGIVTEPTVVTVTPVTHTTEHVTDIPGVFHCHQEGFFRDKTYCAKYYECKKGDFGLEQTVHHCPNHSQAFDEVSRTCVDHTKIPGC</sequence>
<name>A0A6P6XSU9_DERPT</name>
<dbReference type="SUPFAM" id="SSF54556">
    <property type="entry name" value="Chitinase insertion domain"/>
    <property type="match status" value="1"/>
</dbReference>
<accession>A0A6P6XSU9</accession>
<dbReference type="PANTHER" id="PTHR11177:SF360">
    <property type="entry name" value="CHITINASE 4-RELATED"/>
    <property type="match status" value="1"/>
</dbReference>
<feature type="domain" description="Chitin-binding type-2" evidence="4">
    <location>
        <begin position="404"/>
        <end position="462"/>
    </location>
</feature>
<evidence type="ECO:0000256" key="3">
    <source>
        <dbReference type="SAM" id="SignalP"/>
    </source>
</evidence>
<dbReference type="KEGG" id="dpte:113789622"/>
<evidence type="ECO:0000259" key="4">
    <source>
        <dbReference type="PROSITE" id="PS50940"/>
    </source>
</evidence>
<dbReference type="InterPro" id="IPR036508">
    <property type="entry name" value="Chitin-bd_dom_sf"/>
</dbReference>
<dbReference type="PANTHER" id="PTHR11177">
    <property type="entry name" value="CHITINASE"/>
    <property type="match status" value="1"/>
</dbReference>
<protein>
    <submittedName>
        <fullName evidence="7">Chitinase-3-like protein 1</fullName>
    </submittedName>
</protein>